<dbReference type="Pfam" id="PF07691">
    <property type="entry name" value="PA14"/>
    <property type="match status" value="1"/>
</dbReference>
<evidence type="ECO:0000259" key="4">
    <source>
        <dbReference type="PROSITE" id="PS50853"/>
    </source>
</evidence>
<feature type="chain" id="PRO_5045689522" evidence="3">
    <location>
        <begin position="26"/>
        <end position="683"/>
    </location>
</feature>
<evidence type="ECO:0000256" key="3">
    <source>
        <dbReference type="SAM" id="SignalP"/>
    </source>
</evidence>
<name>A0ABV2UL12_9ACTN</name>
<evidence type="ECO:0000259" key="5">
    <source>
        <dbReference type="PROSITE" id="PS51820"/>
    </source>
</evidence>
<reference evidence="6 7" key="1">
    <citation type="submission" date="2024-06" db="EMBL/GenBank/DDBJ databases">
        <title>The Natural Products Discovery Center: Release of the First 8490 Sequenced Strains for Exploring Actinobacteria Biosynthetic Diversity.</title>
        <authorList>
            <person name="Kalkreuter E."/>
            <person name="Kautsar S.A."/>
            <person name="Yang D."/>
            <person name="Bader C.D."/>
            <person name="Teijaro C.N."/>
            <person name="Fluegel L."/>
            <person name="Davis C.M."/>
            <person name="Simpson J.R."/>
            <person name="Lauterbach L."/>
            <person name="Steele A.D."/>
            <person name="Gui C."/>
            <person name="Meng S."/>
            <person name="Li G."/>
            <person name="Viehrig K."/>
            <person name="Ye F."/>
            <person name="Su P."/>
            <person name="Kiefer A.F."/>
            <person name="Nichols A."/>
            <person name="Cepeda A.J."/>
            <person name="Yan W."/>
            <person name="Fan B."/>
            <person name="Jiang Y."/>
            <person name="Adhikari A."/>
            <person name="Zheng C.-J."/>
            <person name="Schuster L."/>
            <person name="Cowan T.M."/>
            <person name="Smanski M.J."/>
            <person name="Chevrette M.G."/>
            <person name="De Carvalho L.P.S."/>
            <person name="Shen B."/>
        </authorList>
    </citation>
    <scope>NUCLEOTIDE SEQUENCE [LARGE SCALE GENOMIC DNA]</scope>
    <source>
        <strain evidence="6 7">NPDC005137</strain>
    </source>
</reference>
<dbReference type="EMBL" id="JBEXIP010000062">
    <property type="protein sequence ID" value="MET8438540.1"/>
    <property type="molecule type" value="Genomic_DNA"/>
</dbReference>
<evidence type="ECO:0000256" key="1">
    <source>
        <dbReference type="ARBA" id="ARBA00023295"/>
    </source>
</evidence>
<dbReference type="InterPro" id="IPR013783">
    <property type="entry name" value="Ig-like_fold"/>
</dbReference>
<evidence type="ECO:0000256" key="2">
    <source>
        <dbReference type="ARBA" id="ARBA00023326"/>
    </source>
</evidence>
<feature type="domain" description="Fibronectin type-III" evidence="4">
    <location>
        <begin position="176"/>
        <end position="269"/>
    </location>
</feature>
<dbReference type="Gene3D" id="2.60.120.380">
    <property type="match status" value="1"/>
</dbReference>
<keyword evidence="2" id="KW-0119">Carbohydrate metabolism</keyword>
<gene>
    <name evidence="6" type="ORF">ABZV61_38685</name>
</gene>
<feature type="signal peptide" evidence="3">
    <location>
        <begin position="1"/>
        <end position="25"/>
    </location>
</feature>
<dbReference type="SUPFAM" id="SSF56988">
    <property type="entry name" value="Anthrax protective antigen"/>
    <property type="match status" value="1"/>
</dbReference>
<dbReference type="SMART" id="SM00758">
    <property type="entry name" value="PA14"/>
    <property type="match status" value="1"/>
</dbReference>
<dbReference type="RefSeq" id="WP_356712930.1">
    <property type="nucleotide sequence ID" value="NZ_JBEXIP010000062.1"/>
</dbReference>
<feature type="domain" description="PA14" evidence="5">
    <location>
        <begin position="36"/>
        <end position="180"/>
    </location>
</feature>
<comment type="caution">
    <text evidence="6">The sequence shown here is derived from an EMBL/GenBank/DDBJ whole genome shotgun (WGS) entry which is preliminary data.</text>
</comment>
<dbReference type="PROSITE" id="PS50853">
    <property type="entry name" value="FN3"/>
    <property type="match status" value="1"/>
</dbReference>
<protein>
    <submittedName>
        <fullName evidence="6">PA14 domain-containing protein</fullName>
    </submittedName>
</protein>
<dbReference type="PROSITE" id="PS51820">
    <property type="entry name" value="PA14"/>
    <property type="match status" value="1"/>
</dbReference>
<dbReference type="InterPro" id="IPR003961">
    <property type="entry name" value="FN3_dom"/>
</dbReference>
<dbReference type="InterPro" id="IPR036116">
    <property type="entry name" value="FN3_sf"/>
</dbReference>
<keyword evidence="7" id="KW-1185">Reference proteome</keyword>
<keyword evidence="1" id="KW-0378">Hydrolase</keyword>
<proteinExistence type="predicted"/>
<evidence type="ECO:0000313" key="7">
    <source>
        <dbReference type="Proteomes" id="UP001550044"/>
    </source>
</evidence>
<evidence type="ECO:0000313" key="6">
    <source>
        <dbReference type="EMBL" id="MET8438540.1"/>
    </source>
</evidence>
<keyword evidence="1" id="KW-0326">Glycosidase</keyword>
<dbReference type="Gene3D" id="2.60.40.10">
    <property type="entry name" value="Immunoglobulins"/>
    <property type="match status" value="4"/>
</dbReference>
<dbReference type="Proteomes" id="UP001550044">
    <property type="component" value="Unassembled WGS sequence"/>
</dbReference>
<organism evidence="6 7">
    <name type="scientific">Streptomyces sp. 900116325</name>
    <dbReference type="NCBI Taxonomy" id="3154295"/>
    <lineage>
        <taxon>Bacteria</taxon>
        <taxon>Bacillati</taxon>
        <taxon>Actinomycetota</taxon>
        <taxon>Actinomycetes</taxon>
        <taxon>Kitasatosporales</taxon>
        <taxon>Streptomycetaceae</taxon>
        <taxon>Streptomyces</taxon>
    </lineage>
</organism>
<keyword evidence="3" id="KW-0732">Signal</keyword>
<accession>A0ABV2UL12</accession>
<keyword evidence="2" id="KW-0624">Polysaccharide degradation</keyword>
<dbReference type="SUPFAM" id="SSF49265">
    <property type="entry name" value="Fibronectin type III"/>
    <property type="match status" value="1"/>
</dbReference>
<dbReference type="InterPro" id="IPR037524">
    <property type="entry name" value="PA14/GLEYA"/>
</dbReference>
<dbReference type="InterPro" id="IPR011658">
    <property type="entry name" value="PA14_dom"/>
</dbReference>
<sequence>MNRPRSTTVAAAGAVVLATSGGLLAAAGPASATVTCASPVFKRTFYANTTFSGTPKGTDCDSVIDQNWGTGAPGFKGMPANNFGVRWSTTRDFGSGGPFTFTASSRDGIRVYLDGVRKVDMWKNVATTVSKTVNVTIPSGKHSLRVDFVNWTGAANVKFAYAPRTSATVDKVKPLVPTGTTVTYSTATTSAKVSWANNKEMDLAGYRVYRRLKGTSYPAKPIATTTSTSYTDTTVPKDGNVYYYEVRAYDKAGNASSGTADLGITTVDRTAPAAPKGVEDNWAMGYPTKITLYWDSNTESDLAGYRVYRSTSSPVALTPENRLTGDTLSGGGYTGPLPQTGAIYYYVVTAVDTHGHESAASGAAMYYTRDLTGPVDTALNARGSESEAGVTLTWDASERTSNDFAGYAVFRSTEPRGTAGSTRTEVGRWVMGTTFTDPAPPPSATYYWVVALDHEGNAGTPSQDVVITVAGNTTAPAPVTGLTAVPKENGIALSWDADTSPGFDHYRVLRGTFVDGQWTYRPLIDPYTLRPREIEATTFHHRVAADGQQVRYAVVAVDQYGNQLTPDTGAAAAEVTELDLRPTAPPATGAPIQLSIDSNGGIHWLLTNDENTDGSPVTSFTVRRWNRESGTFDILGTVLRGDSTGWDWYDRPQPSATTVYYRVTALYADGTESGASERAVVTN</sequence>